<dbReference type="Proteomes" id="UP001590950">
    <property type="component" value="Unassembled WGS sequence"/>
</dbReference>
<evidence type="ECO:0000256" key="1">
    <source>
        <dbReference type="SAM" id="MobiDB-lite"/>
    </source>
</evidence>
<organism evidence="2 3">
    <name type="scientific">Stereocaulon virgatum</name>
    <dbReference type="NCBI Taxonomy" id="373712"/>
    <lineage>
        <taxon>Eukaryota</taxon>
        <taxon>Fungi</taxon>
        <taxon>Dikarya</taxon>
        <taxon>Ascomycota</taxon>
        <taxon>Pezizomycotina</taxon>
        <taxon>Lecanoromycetes</taxon>
        <taxon>OSLEUM clade</taxon>
        <taxon>Lecanoromycetidae</taxon>
        <taxon>Lecanorales</taxon>
        <taxon>Lecanorineae</taxon>
        <taxon>Stereocaulaceae</taxon>
        <taxon>Stereocaulon</taxon>
    </lineage>
</organism>
<proteinExistence type="predicted"/>
<accession>A0ABR4AIH3</accession>
<sequence>MGRESESHVTFSKVIKGAHEPVEATIYVIAEKDPDKSNCTLTEIKLHGRKKVDGLETNLELQQPAKNAKVPEKAKSAIAKDEDEGEFERTWVAKKGGVEHEGDEDTEEEGFSVHWEKIIFKEIGDGSGYVDEMALIALGKEGENVLTTATWKD</sequence>
<gene>
    <name evidence="2" type="ORF">N7G274_004283</name>
</gene>
<evidence type="ECO:0000313" key="3">
    <source>
        <dbReference type="Proteomes" id="UP001590950"/>
    </source>
</evidence>
<protein>
    <submittedName>
        <fullName evidence="2">Uncharacterized protein</fullName>
    </submittedName>
</protein>
<reference evidence="2 3" key="1">
    <citation type="submission" date="2024-09" db="EMBL/GenBank/DDBJ databases">
        <title>Rethinking Asexuality: The Enigmatic Case of Functional Sexual Genes in Lepraria (Stereocaulaceae).</title>
        <authorList>
            <person name="Doellman M."/>
            <person name="Sun Y."/>
            <person name="Barcenas-Pena A."/>
            <person name="Lumbsch H.T."/>
            <person name="Grewe F."/>
        </authorList>
    </citation>
    <scope>NUCLEOTIDE SEQUENCE [LARGE SCALE GENOMIC DNA]</scope>
    <source>
        <strain evidence="2 3">Mercado 3170</strain>
    </source>
</reference>
<evidence type="ECO:0000313" key="2">
    <source>
        <dbReference type="EMBL" id="KAL2043223.1"/>
    </source>
</evidence>
<dbReference type="EMBL" id="JBEFKJ010000012">
    <property type="protein sequence ID" value="KAL2043223.1"/>
    <property type="molecule type" value="Genomic_DNA"/>
</dbReference>
<keyword evidence="3" id="KW-1185">Reference proteome</keyword>
<feature type="compositionally biased region" description="Basic and acidic residues" evidence="1">
    <location>
        <begin position="69"/>
        <end position="80"/>
    </location>
</feature>
<feature type="region of interest" description="Disordered" evidence="1">
    <location>
        <begin position="64"/>
        <end position="86"/>
    </location>
</feature>
<comment type="caution">
    <text evidence="2">The sequence shown here is derived from an EMBL/GenBank/DDBJ whole genome shotgun (WGS) entry which is preliminary data.</text>
</comment>
<name>A0ABR4AIH3_9LECA</name>